<feature type="region of interest" description="Disordered" evidence="1">
    <location>
        <begin position="253"/>
        <end position="317"/>
    </location>
</feature>
<keyword evidence="2" id="KW-1133">Transmembrane helix</keyword>
<dbReference type="EMBL" id="LUEZ02000113">
    <property type="protein sequence ID" value="RDB17212.1"/>
    <property type="molecule type" value="Genomic_DNA"/>
</dbReference>
<feature type="transmembrane region" description="Helical" evidence="2">
    <location>
        <begin position="63"/>
        <end position="87"/>
    </location>
</feature>
<dbReference type="OrthoDB" id="3352285at2759"/>
<keyword evidence="2" id="KW-0812">Transmembrane</keyword>
<feature type="transmembrane region" description="Helical" evidence="2">
    <location>
        <begin position="177"/>
        <end position="198"/>
    </location>
</feature>
<dbReference type="Proteomes" id="UP000076154">
    <property type="component" value="Unassembled WGS sequence"/>
</dbReference>
<gene>
    <name evidence="3" type="ORF">Hypma_001867</name>
</gene>
<protein>
    <submittedName>
        <fullName evidence="3">Uncharacterized protein</fullName>
    </submittedName>
</protein>
<accession>A0A369J739</accession>
<feature type="transmembrane region" description="Helical" evidence="2">
    <location>
        <begin position="99"/>
        <end position="120"/>
    </location>
</feature>
<feature type="transmembrane region" description="Helical" evidence="2">
    <location>
        <begin position="30"/>
        <end position="51"/>
    </location>
</feature>
<evidence type="ECO:0000256" key="2">
    <source>
        <dbReference type="SAM" id="Phobius"/>
    </source>
</evidence>
<comment type="caution">
    <text evidence="3">The sequence shown here is derived from an EMBL/GenBank/DDBJ whole genome shotgun (WGS) entry which is preliminary data.</text>
</comment>
<feature type="compositionally biased region" description="Basic and acidic residues" evidence="1">
    <location>
        <begin position="274"/>
        <end position="305"/>
    </location>
</feature>
<name>A0A369J739_HYPMA</name>
<evidence type="ECO:0000256" key="1">
    <source>
        <dbReference type="SAM" id="MobiDB-lite"/>
    </source>
</evidence>
<evidence type="ECO:0000313" key="3">
    <source>
        <dbReference type="EMBL" id="RDB17212.1"/>
    </source>
</evidence>
<keyword evidence="2" id="KW-0472">Membrane</keyword>
<proteinExistence type="predicted"/>
<keyword evidence="4" id="KW-1185">Reference proteome</keyword>
<evidence type="ECO:0000313" key="4">
    <source>
        <dbReference type="Proteomes" id="UP000076154"/>
    </source>
</evidence>
<reference evidence="3" key="1">
    <citation type="submission" date="2018-04" db="EMBL/GenBank/DDBJ databases">
        <title>Whole genome sequencing of Hypsizygus marmoreus.</title>
        <authorList>
            <person name="Choi I.-G."/>
            <person name="Min B."/>
            <person name="Kim J.-G."/>
            <person name="Kim S."/>
            <person name="Oh Y.-L."/>
            <person name="Kong W.-S."/>
            <person name="Park H."/>
            <person name="Jeong J."/>
            <person name="Song E.-S."/>
        </authorList>
    </citation>
    <scope>NUCLEOTIDE SEQUENCE [LARGE SCALE GENOMIC DNA]</scope>
    <source>
        <strain evidence="3">51987-8</strain>
    </source>
</reference>
<sequence>MDTSRPPPPQGAPPSYAFVTRVYRRNLRPVVLTTAFLGAIWSLFSGIGWFRNYGIDRNQNVPHIANLSIALGVCYMAVFVIGAFGIYSALTQRVALVRIYALLTALATLIIVATGLTRVVTHFVWKNDIIKECTTLTTDKQIVYYGFWGPISHDILDAAEAADWCQRYWNRDSWSEIVAFLILTILAALFTVVAFSYYRQLLDPTSPANASRAPSNQARMGAFPSHYNPPYNASVPNLPYGYNAGPYSGYQGYAPPAGPPPVHDDPFAPPGYIHGDERGKGFGGDDKDKDQKDPFADYGEERDVTSRPGPGGSENFR</sequence>
<organism evidence="3 4">
    <name type="scientific">Hypsizygus marmoreus</name>
    <name type="common">White beech mushroom</name>
    <name type="synonym">Agaricus marmoreus</name>
    <dbReference type="NCBI Taxonomy" id="39966"/>
    <lineage>
        <taxon>Eukaryota</taxon>
        <taxon>Fungi</taxon>
        <taxon>Dikarya</taxon>
        <taxon>Basidiomycota</taxon>
        <taxon>Agaricomycotina</taxon>
        <taxon>Agaricomycetes</taxon>
        <taxon>Agaricomycetidae</taxon>
        <taxon>Agaricales</taxon>
        <taxon>Tricholomatineae</taxon>
        <taxon>Lyophyllaceae</taxon>
        <taxon>Hypsizygus</taxon>
    </lineage>
</organism>
<dbReference type="InParanoid" id="A0A369J739"/>
<dbReference type="AlphaFoldDB" id="A0A369J739"/>